<dbReference type="EC" id="3.2.1.8" evidence="4"/>
<comment type="caution">
    <text evidence="4">The sequence shown here is derived from an EMBL/GenBank/DDBJ whole genome shotgun (WGS) entry which is preliminary data.</text>
</comment>
<dbReference type="InterPro" id="IPR051465">
    <property type="entry name" value="Cell_Envelope_Struct_Comp"/>
</dbReference>
<evidence type="ECO:0000256" key="2">
    <source>
        <dbReference type="SAM" id="MobiDB-lite"/>
    </source>
</evidence>
<keyword evidence="4" id="KW-0119">Carbohydrate metabolism</keyword>
<dbReference type="EMBL" id="LTBC01000012">
    <property type="protein sequence ID" value="KYH31349.1"/>
    <property type="molecule type" value="Genomic_DNA"/>
</dbReference>
<feature type="domain" description="SLH" evidence="3">
    <location>
        <begin position="883"/>
        <end position="946"/>
    </location>
</feature>
<evidence type="ECO:0000313" key="4">
    <source>
        <dbReference type="EMBL" id="KYH31349.1"/>
    </source>
</evidence>
<feature type="compositionally biased region" description="Low complexity" evidence="2">
    <location>
        <begin position="810"/>
        <end position="819"/>
    </location>
</feature>
<keyword evidence="4" id="KW-0858">Xylan degradation</keyword>
<dbReference type="Pfam" id="PF05048">
    <property type="entry name" value="NosD"/>
    <property type="match status" value="1"/>
</dbReference>
<keyword evidence="4" id="KW-0378">Hydrolase</keyword>
<feature type="region of interest" description="Disordered" evidence="2">
    <location>
        <begin position="807"/>
        <end position="880"/>
    </location>
</feature>
<dbReference type="PROSITE" id="PS51272">
    <property type="entry name" value="SLH"/>
    <property type="match status" value="3"/>
</dbReference>
<evidence type="ECO:0000256" key="1">
    <source>
        <dbReference type="ARBA" id="ARBA00022737"/>
    </source>
</evidence>
<dbReference type="PATRIC" id="fig|1122241.3.peg.2577"/>
<dbReference type="GO" id="GO:0045493">
    <property type="term" value="P:xylan catabolic process"/>
    <property type="evidence" value="ECO:0007669"/>
    <property type="project" value="UniProtKB-KW"/>
</dbReference>
<accession>A0A151AUK9</accession>
<feature type="domain" description="SLH" evidence="3">
    <location>
        <begin position="1020"/>
        <end position="1083"/>
    </location>
</feature>
<feature type="domain" description="SLH" evidence="3">
    <location>
        <begin position="948"/>
        <end position="1006"/>
    </location>
</feature>
<feature type="compositionally biased region" description="Gly residues" evidence="2">
    <location>
        <begin position="820"/>
        <end position="830"/>
    </location>
</feature>
<sequence>MFRGKAGLILALTFGFMLLLVLQKGYEAVAGATYPVYNVTQRVYASDLQAALDGARPGDFIQVVAQNASFITSLNWQVEGVTLDLNGAVITAPSGKNAISVAGTVYSLTLQNGTLKTSGINDNGIEVTSAGNTCLELRLENMVIDGAKAVYFKRNGRLEWSGGRSGSLDHGVRVEYGVNDFSGVFRDVTFTRSSRGAIYFSGLRQNNPVTRFDLANCRLGEDNNPLAGPALWIEAGMTEINIQGCTLTAGGNGSDFIHINASGTVSISDSSFQCLSRTAVYTQGVNSLILTRNRIVTRHGFESPAIKVISPSTVQVEGNTMMGPGPLGIMVVGGRVILQQNQLQGFTAGIDLQKGDAMDMLVTALENTVTVDGTAFTLNSALEGNLQGNELKGDIALQLLSSQGVQVENNFLQGSSAALLVSSSQGVTVRGNTFTYNATGISVLNSRNVSINACDLSCRSGDTAGTDITGLLIDNGSGVSVTKSTFSRNSTGVIVTGSSAVTLRESSWKNNGTGLRLAGRVEGEVTGNTITANAVGLDLLQVTEPNLRFIGNNIYNNEQGLLASPGNNLAVLENYWGSSSGPYHAALNPQGHGDKITGDLSFTPWAPYAYYEDDTPPQVSLALPGEMWLTDEPVPLQVSLAEEKWLDRVMLGVYGPGGETVMAKSWWRDEWPPSSASLSWEPDTKDKDGVYRFTVLAIDGKGNQGEAGDYLILDRQPPTVLQVCINNEAEETSSLTVELTLRAADANGIDAMMITNEGGPPGEWESYRETRSWQLLPGPPGSRQVIVHFRDGAGRESVTTASIIFKPLRESSGSDSESSGGPGQDPGGGSSEEPESIKPPAENTTWRGSKGSQDSPEKNSEDMSGVESEEPSKEQVPVRVPQGVAEFVDVPPEHWAWPAIMALAGEGLLRGDGEGRFYPDAPLSRAEMAALLDRMLDITPDTPRVKWVDIPPDSWYASAVARATGAGLMEGYTGGTFRPLQGVSREQAVIILARAAEWLLSSKIKAPPTWQAVDPLPHILPSFPDESDISPPAQRAVLWAVKEGLLRGYPDGTLRPLAPMTRGEAAVLMERFRMKFRQIIIPAATGT</sequence>
<keyword evidence="4" id="KW-0326">Glycosidase</keyword>
<organism evidence="4 5">
    <name type="scientific">Moorella mulderi DSM 14980</name>
    <dbReference type="NCBI Taxonomy" id="1122241"/>
    <lineage>
        <taxon>Bacteria</taxon>
        <taxon>Bacillati</taxon>
        <taxon>Bacillota</taxon>
        <taxon>Clostridia</taxon>
        <taxon>Neomoorellales</taxon>
        <taxon>Neomoorellaceae</taxon>
        <taxon>Neomoorella</taxon>
    </lineage>
</organism>
<keyword evidence="5" id="KW-1185">Reference proteome</keyword>
<protein>
    <submittedName>
        <fullName evidence="4">Endo-1,4-beta-xylanase A</fullName>
        <ecNumber evidence="4">3.2.1.8</ecNumber>
    </submittedName>
</protein>
<evidence type="ECO:0000259" key="3">
    <source>
        <dbReference type="PROSITE" id="PS51272"/>
    </source>
</evidence>
<dbReference type="InterPro" id="IPR006626">
    <property type="entry name" value="PbH1"/>
</dbReference>
<dbReference type="Gene3D" id="2.160.20.10">
    <property type="entry name" value="Single-stranded right-handed beta-helix, Pectin lyase-like"/>
    <property type="match status" value="2"/>
</dbReference>
<dbReference type="Pfam" id="PF00395">
    <property type="entry name" value="SLH"/>
    <property type="match status" value="3"/>
</dbReference>
<name>A0A151AUK9_9FIRM</name>
<gene>
    <name evidence="4" type="primary">xynA1_2</name>
    <name evidence="4" type="ORF">MOMUL_24200</name>
</gene>
<reference evidence="4 5" key="1">
    <citation type="submission" date="2016-02" db="EMBL/GenBank/DDBJ databases">
        <title>Genome sequence of Moorella mulderi DSM 14980.</title>
        <authorList>
            <person name="Poehlein A."/>
            <person name="Daniel R."/>
        </authorList>
    </citation>
    <scope>NUCLEOTIDE SEQUENCE [LARGE SCALE GENOMIC DNA]</scope>
    <source>
        <strain evidence="4 5">DSM 14980</strain>
    </source>
</reference>
<proteinExistence type="predicted"/>
<dbReference type="InterPro" id="IPR001119">
    <property type="entry name" value="SLH_dom"/>
</dbReference>
<keyword evidence="1" id="KW-0677">Repeat</keyword>
<feature type="compositionally biased region" description="Polar residues" evidence="2">
    <location>
        <begin position="842"/>
        <end position="854"/>
    </location>
</feature>
<dbReference type="AlphaFoldDB" id="A0A151AUK9"/>
<evidence type="ECO:0000313" key="5">
    <source>
        <dbReference type="Proteomes" id="UP000075670"/>
    </source>
</evidence>
<dbReference type="InterPro" id="IPR012334">
    <property type="entry name" value="Pectin_lyas_fold"/>
</dbReference>
<dbReference type="InterPro" id="IPR011050">
    <property type="entry name" value="Pectin_lyase_fold/virulence"/>
</dbReference>
<dbReference type="InterPro" id="IPR007742">
    <property type="entry name" value="NosD_dom"/>
</dbReference>
<dbReference type="Proteomes" id="UP000075670">
    <property type="component" value="Unassembled WGS sequence"/>
</dbReference>
<dbReference type="SMART" id="SM00710">
    <property type="entry name" value="PbH1"/>
    <property type="match status" value="11"/>
</dbReference>
<dbReference type="PANTHER" id="PTHR43308">
    <property type="entry name" value="OUTER MEMBRANE PROTEIN ALPHA-RELATED"/>
    <property type="match status" value="1"/>
</dbReference>
<keyword evidence="4" id="KW-0624">Polysaccharide degradation</keyword>
<dbReference type="SUPFAM" id="SSF51126">
    <property type="entry name" value="Pectin lyase-like"/>
    <property type="match status" value="2"/>
</dbReference>
<dbReference type="GO" id="GO:0031176">
    <property type="term" value="F:endo-1,4-beta-xylanase activity"/>
    <property type="evidence" value="ECO:0007669"/>
    <property type="project" value="UniProtKB-EC"/>
</dbReference>